<dbReference type="SUPFAM" id="SSF53623">
    <property type="entry name" value="MurD-like peptide ligases, catalytic domain"/>
    <property type="match status" value="1"/>
</dbReference>
<dbReference type="AlphaFoldDB" id="A0A3B0W5C4"/>
<dbReference type="NCBIfam" id="NF001126">
    <property type="entry name" value="PRK00139.1-4"/>
    <property type="match status" value="1"/>
</dbReference>
<dbReference type="EC" id="6.3.2.13" evidence="5"/>
<comment type="similarity">
    <text evidence="1">Belongs to the MurCDEF family. MurE subfamily.</text>
</comment>
<organism evidence="5">
    <name type="scientific">hydrothermal vent metagenome</name>
    <dbReference type="NCBI Taxonomy" id="652676"/>
    <lineage>
        <taxon>unclassified sequences</taxon>
        <taxon>metagenomes</taxon>
        <taxon>ecological metagenomes</taxon>
    </lineage>
</organism>
<proteinExistence type="inferred from homology"/>
<dbReference type="SUPFAM" id="SSF63418">
    <property type="entry name" value="MurE/MurF N-terminal domain"/>
    <property type="match status" value="1"/>
</dbReference>
<dbReference type="PANTHER" id="PTHR23135:SF4">
    <property type="entry name" value="UDP-N-ACETYLMURAMOYL-L-ALANYL-D-GLUTAMATE--2,6-DIAMINOPIMELATE LIGASE MURE HOMOLOG, CHLOROPLASTIC"/>
    <property type="match status" value="1"/>
</dbReference>
<dbReference type="InterPro" id="IPR004101">
    <property type="entry name" value="Mur_ligase_C"/>
</dbReference>
<dbReference type="InterPro" id="IPR036615">
    <property type="entry name" value="Mur_ligase_C_dom_sf"/>
</dbReference>
<dbReference type="SUPFAM" id="SSF53244">
    <property type="entry name" value="MurD-like peptide ligases, peptide-binding domain"/>
    <property type="match status" value="1"/>
</dbReference>
<dbReference type="InterPro" id="IPR013221">
    <property type="entry name" value="Mur_ligase_cen"/>
</dbReference>
<gene>
    <name evidence="5" type="ORF">MNBD_GAMMA02-1093</name>
</gene>
<dbReference type="GO" id="GO:0005737">
    <property type="term" value="C:cytoplasm"/>
    <property type="evidence" value="ECO:0007669"/>
    <property type="project" value="InterPro"/>
</dbReference>
<feature type="domain" description="Mur ligase N-terminal catalytic" evidence="2">
    <location>
        <begin position="43"/>
        <end position="122"/>
    </location>
</feature>
<dbReference type="Gene3D" id="3.90.190.20">
    <property type="entry name" value="Mur ligase, C-terminal domain"/>
    <property type="match status" value="1"/>
</dbReference>
<reference evidence="5" key="1">
    <citation type="submission" date="2018-06" db="EMBL/GenBank/DDBJ databases">
        <authorList>
            <person name="Zhirakovskaya E."/>
        </authorList>
    </citation>
    <scope>NUCLEOTIDE SEQUENCE</scope>
</reference>
<name>A0A3B0W5C4_9ZZZZ</name>
<dbReference type="Pfam" id="PF08245">
    <property type="entry name" value="Mur_ligase_M"/>
    <property type="match status" value="1"/>
</dbReference>
<dbReference type="InterPro" id="IPR036565">
    <property type="entry name" value="Mur-like_cat_sf"/>
</dbReference>
<dbReference type="EMBL" id="UOFA01000241">
    <property type="protein sequence ID" value="VAW45927.1"/>
    <property type="molecule type" value="Genomic_DNA"/>
</dbReference>
<feature type="domain" description="Mur ligase central" evidence="4">
    <location>
        <begin position="134"/>
        <end position="335"/>
    </location>
</feature>
<dbReference type="GO" id="GO:0008765">
    <property type="term" value="F:UDP-N-acetylmuramoylalanyl-D-glutamate-2,6-diaminopimelate ligase activity"/>
    <property type="evidence" value="ECO:0007669"/>
    <property type="project" value="UniProtKB-EC"/>
</dbReference>
<evidence type="ECO:0000259" key="4">
    <source>
        <dbReference type="Pfam" id="PF08245"/>
    </source>
</evidence>
<keyword evidence="5" id="KW-0436">Ligase</keyword>
<protein>
    <submittedName>
        <fullName evidence="5">UDP-N-acetylmuramoylalanyl-D-glutamate--2,6-diaminopimelate ligase</fullName>
        <ecNumber evidence="5">6.3.2.13</ecNumber>
    </submittedName>
</protein>
<dbReference type="HAMAP" id="MF_00208">
    <property type="entry name" value="MurE"/>
    <property type="match status" value="1"/>
</dbReference>
<accession>A0A3B0W5C4</accession>
<dbReference type="NCBIfam" id="TIGR01085">
    <property type="entry name" value="murE"/>
    <property type="match status" value="1"/>
</dbReference>
<dbReference type="NCBIfam" id="NF001124">
    <property type="entry name" value="PRK00139.1-2"/>
    <property type="match status" value="1"/>
</dbReference>
<dbReference type="InterPro" id="IPR000713">
    <property type="entry name" value="Mur_ligase_N"/>
</dbReference>
<dbReference type="InterPro" id="IPR005761">
    <property type="entry name" value="UDP-N-AcMur-Glu-dNH2Pim_ligase"/>
</dbReference>
<dbReference type="GO" id="GO:0051301">
    <property type="term" value="P:cell division"/>
    <property type="evidence" value="ECO:0007669"/>
    <property type="project" value="InterPro"/>
</dbReference>
<dbReference type="InterPro" id="IPR035911">
    <property type="entry name" value="MurE/MurF_N"/>
</dbReference>
<dbReference type="GO" id="GO:0008360">
    <property type="term" value="P:regulation of cell shape"/>
    <property type="evidence" value="ECO:0007669"/>
    <property type="project" value="InterPro"/>
</dbReference>
<dbReference type="GO" id="GO:0005524">
    <property type="term" value="F:ATP binding"/>
    <property type="evidence" value="ECO:0007669"/>
    <property type="project" value="InterPro"/>
</dbReference>
<dbReference type="Pfam" id="PF02875">
    <property type="entry name" value="Mur_ligase_C"/>
    <property type="match status" value="1"/>
</dbReference>
<dbReference type="PANTHER" id="PTHR23135">
    <property type="entry name" value="MUR LIGASE FAMILY MEMBER"/>
    <property type="match status" value="1"/>
</dbReference>
<evidence type="ECO:0000259" key="3">
    <source>
        <dbReference type="Pfam" id="PF02875"/>
    </source>
</evidence>
<evidence type="ECO:0000313" key="5">
    <source>
        <dbReference type="EMBL" id="VAW45927.1"/>
    </source>
</evidence>
<dbReference type="Pfam" id="PF01225">
    <property type="entry name" value="Mur_ligase"/>
    <property type="match status" value="1"/>
</dbReference>
<feature type="domain" description="Mur ligase C-terminal" evidence="3">
    <location>
        <begin position="358"/>
        <end position="483"/>
    </location>
</feature>
<evidence type="ECO:0000256" key="1">
    <source>
        <dbReference type="ARBA" id="ARBA00005898"/>
    </source>
</evidence>
<evidence type="ECO:0000259" key="2">
    <source>
        <dbReference type="Pfam" id="PF01225"/>
    </source>
</evidence>
<dbReference type="Gene3D" id="3.40.1190.10">
    <property type="entry name" value="Mur-like, catalytic domain"/>
    <property type="match status" value="1"/>
</dbReference>
<dbReference type="Gene3D" id="3.40.1390.10">
    <property type="entry name" value="MurE/MurF, N-terminal domain"/>
    <property type="match status" value="1"/>
</dbReference>
<sequence>MPNKYKVSVKDLAWLQSQLSQLSKECEVNKLSGFDASVVINDLCLDSRELKAGDVFVALSGFNVHGLDYAYQAERAGAIAVLTEPTKVERTKFVGRQKPLKITVLECADLSDVLGDLACAFYDHPSQKLTVTAITGTNGKTSVAWLMMHALEQLNVKAGYIGTLGVGGIDQLTTLQNTTPSAIAIQKNMAAMLDAGYQHVCIEVSSHALDQQRFNGTQVQTAIFTNLSRDHLDYHQTMEAYAAAKLKLFKKFNPAVSIINLDDAVGASWLANELSHQPTVSYGINHAGAEFKAARINLLSAGIAFELDARHQTTAFKTSLLGDFNVLNTLAVLAALDANGHSINQLPAVVAKLQPVPGRMNRIDDSRNGSIMVVDYAHTPDALLQVLKALRAHTMNKLWCVFGCGGNRDKGKRAMMGEIAEQHADQVVLTDDNPRFESPAQIIADIEAGMKSKPHVINNRKQAIAYVLDQSQRGDIILIAGKGHESTQEVNGKLLPFNDIDVAKELLQVAV</sequence>